<dbReference type="Proteomes" id="UP000276741">
    <property type="component" value="Chromosome"/>
</dbReference>
<dbReference type="KEGG" id="sacd:HS1genome_1795"/>
<protein>
    <submittedName>
        <fullName evidence="1">Uncharacterized protein</fullName>
    </submittedName>
</protein>
<evidence type="ECO:0000313" key="3">
    <source>
        <dbReference type="Proteomes" id="UP000276741"/>
    </source>
</evidence>
<name>A0A348B5F4_9CREN</name>
<reference evidence="2" key="4">
    <citation type="submission" date="2020-09" db="EMBL/GenBank/DDBJ databases">
        <authorList>
            <person name="Sun Q."/>
            <person name="Ohkuma M."/>
        </authorList>
    </citation>
    <scope>NUCLEOTIDE SEQUENCE</scope>
    <source>
        <strain evidence="2">JCM 31740</strain>
    </source>
</reference>
<proteinExistence type="predicted"/>
<dbReference type="EMBL" id="BMQS01000013">
    <property type="protein sequence ID" value="GGT98752.1"/>
    <property type="molecule type" value="Genomic_DNA"/>
</dbReference>
<dbReference type="Proteomes" id="UP000616143">
    <property type="component" value="Unassembled WGS sequence"/>
</dbReference>
<evidence type="ECO:0000313" key="1">
    <source>
        <dbReference type="EMBL" id="BBD73406.1"/>
    </source>
</evidence>
<reference evidence="3" key="2">
    <citation type="submission" date="2018-04" db="EMBL/GenBank/DDBJ databases">
        <title>Complete genome sequence of Sulfodiicoccus acidiphilus strain HS-1.</title>
        <authorList>
            <person name="Sakai H.D."/>
            <person name="Kurosawa N."/>
        </authorList>
    </citation>
    <scope>NUCLEOTIDE SEQUENCE [LARGE SCALE GENOMIC DNA]</scope>
    <source>
        <strain evidence="3">HS-1</strain>
    </source>
</reference>
<evidence type="ECO:0000313" key="2">
    <source>
        <dbReference type="EMBL" id="GGT98752.1"/>
    </source>
</evidence>
<keyword evidence="3" id="KW-1185">Reference proteome</keyword>
<sequence>MGFAVGVDQESLREVYARVDQLIAEELGTSLMPPNCPIFGESLSIHTPGTHVTAEEFRAAEFSVNVYCGRTTVKRIVEERGISVDDEAMRVVTSRVKDRSASTGRVLTYDEVVDIAKEVLQRR</sequence>
<gene>
    <name evidence="2" type="ORF">GCM10007116_15210</name>
    <name evidence="1" type="ORF">HS1genome_1795</name>
</gene>
<dbReference type="AlphaFoldDB" id="A0A348B5F4"/>
<reference evidence="2" key="1">
    <citation type="journal article" date="2014" name="Int. J. Syst. Evol. Microbiol.">
        <title>Complete genome sequence of Corynebacterium casei LMG S-19264T (=DSM 44701T), isolated from a smear-ripened cheese.</title>
        <authorList>
            <consortium name="US DOE Joint Genome Institute (JGI-PGF)"/>
            <person name="Walter F."/>
            <person name="Albersmeier A."/>
            <person name="Kalinowski J."/>
            <person name="Ruckert C."/>
        </authorList>
    </citation>
    <scope>NUCLEOTIDE SEQUENCE</scope>
    <source>
        <strain evidence="2">JCM 31740</strain>
    </source>
</reference>
<organism evidence="1 3">
    <name type="scientific">Sulfodiicoccus acidiphilus</name>
    <dbReference type="NCBI Taxonomy" id="1670455"/>
    <lineage>
        <taxon>Archaea</taxon>
        <taxon>Thermoproteota</taxon>
        <taxon>Thermoprotei</taxon>
        <taxon>Sulfolobales</taxon>
        <taxon>Sulfolobaceae</taxon>
        <taxon>Sulfodiicoccus</taxon>
    </lineage>
</organism>
<dbReference type="EMBL" id="AP018553">
    <property type="protein sequence ID" value="BBD73406.1"/>
    <property type="molecule type" value="Genomic_DNA"/>
</dbReference>
<accession>A0A348B5F4</accession>
<reference evidence="1" key="3">
    <citation type="journal article" date="2019" name="BMC Res. Notes">
        <title>Complete genome sequence of the Sulfodiicoccus acidiphilus strain HS-1T, the first crenarchaeon that lacks polB3, isolated from an acidic hot spring in Ohwaku-dani, Hakone, Japan.</title>
        <authorList>
            <person name="Sakai H.D."/>
            <person name="Kurosawa N."/>
        </authorList>
    </citation>
    <scope>NUCLEOTIDE SEQUENCE</scope>
    <source>
        <strain evidence="1">HS-1</strain>
    </source>
</reference>